<dbReference type="SMART" id="SM00267">
    <property type="entry name" value="GGDEF"/>
    <property type="match status" value="1"/>
</dbReference>
<dbReference type="Pfam" id="PF00990">
    <property type="entry name" value="GGDEF"/>
    <property type="match status" value="1"/>
</dbReference>
<feature type="domain" description="GGDEF" evidence="1">
    <location>
        <begin position="191"/>
        <end position="325"/>
    </location>
</feature>
<reference evidence="2 3" key="1">
    <citation type="submission" date="2017-03" db="EMBL/GenBank/DDBJ databases">
        <title>Genome sequence of Paracoccus contaminans isolated from a water microcosm.</title>
        <authorList>
            <person name="Aurass P."/>
            <person name="Karste S."/>
            <person name="Trost E."/>
            <person name="Glaeser S.P."/>
            <person name="Kaempfer P."/>
            <person name="Flieger A."/>
        </authorList>
    </citation>
    <scope>NUCLEOTIDE SEQUENCE [LARGE SCALE GENOMIC DNA]</scope>
    <source>
        <strain evidence="3">RKI 16-01929T\LMG 29738T\CCM 8701T\CIP 111112T</strain>
    </source>
</reference>
<protein>
    <recommendedName>
        <fullName evidence="1">GGDEF domain-containing protein</fullName>
    </recommendedName>
</protein>
<proteinExistence type="predicted"/>
<dbReference type="CDD" id="cd01949">
    <property type="entry name" value="GGDEF"/>
    <property type="match status" value="1"/>
</dbReference>
<dbReference type="Proteomes" id="UP000193017">
    <property type="component" value="Chromosome"/>
</dbReference>
<accession>A0A1W6CU47</accession>
<dbReference type="NCBIfam" id="TIGR00254">
    <property type="entry name" value="GGDEF"/>
    <property type="match status" value="1"/>
</dbReference>
<dbReference type="OrthoDB" id="9812260at2"/>
<evidence type="ECO:0000259" key="1">
    <source>
        <dbReference type="PROSITE" id="PS50887"/>
    </source>
</evidence>
<sequence length="325" mass="34903">MAAFDGAGDWGPVGSAALALMPLHLLVDGDGVILSAGATLRRIIGDRRLFLDAFEPVAAPSLADLARAERVFLRLRHCPDQVLRGRGMALGSGAALYDLGFGTGITDAIRRFGLTDRDFVPSELVMEVLFLHEANNVLMAELTRANLGLEEARCRAEAEAFTDPLTGLFNRRGLELAFRTLRDGALADPAEHFALILLDLDHFKVLNDTQGHAAGDEMLRAVAARLRAATRDGDTIARTGGDEFVLLLPHSHDHAQAAALGARLVNALERPVIINDRACRVSASVGLALSRDFPALSWPEMEAAADRALYEAKDAGRGCIRTAQP</sequence>
<dbReference type="PANTHER" id="PTHR46663">
    <property type="entry name" value="DIGUANYLATE CYCLASE DGCT-RELATED"/>
    <property type="match status" value="1"/>
</dbReference>
<evidence type="ECO:0000313" key="3">
    <source>
        <dbReference type="Proteomes" id="UP000193017"/>
    </source>
</evidence>
<dbReference type="RefSeq" id="WP_085376488.1">
    <property type="nucleotide sequence ID" value="NZ_CP020612.1"/>
</dbReference>
<evidence type="ECO:0000313" key="2">
    <source>
        <dbReference type="EMBL" id="ARJ68380.1"/>
    </source>
</evidence>
<dbReference type="EMBL" id="CP020612">
    <property type="protein sequence ID" value="ARJ68380.1"/>
    <property type="molecule type" value="Genomic_DNA"/>
</dbReference>
<dbReference type="KEGG" id="pcon:B0A89_00645"/>
<keyword evidence="3" id="KW-1185">Reference proteome</keyword>
<dbReference type="STRING" id="1945662.B0A89_00645"/>
<dbReference type="InterPro" id="IPR052163">
    <property type="entry name" value="DGC-Regulatory_Protein"/>
</dbReference>
<dbReference type="InterPro" id="IPR043128">
    <property type="entry name" value="Rev_trsase/Diguanyl_cyclase"/>
</dbReference>
<dbReference type="SUPFAM" id="SSF55073">
    <property type="entry name" value="Nucleotide cyclase"/>
    <property type="match status" value="1"/>
</dbReference>
<organism evidence="2 3">
    <name type="scientific">Paracoccus contaminans</name>
    <dbReference type="NCBI Taxonomy" id="1945662"/>
    <lineage>
        <taxon>Bacteria</taxon>
        <taxon>Pseudomonadati</taxon>
        <taxon>Pseudomonadota</taxon>
        <taxon>Alphaproteobacteria</taxon>
        <taxon>Rhodobacterales</taxon>
        <taxon>Paracoccaceae</taxon>
        <taxon>Paracoccus</taxon>
    </lineage>
</organism>
<dbReference type="InterPro" id="IPR000160">
    <property type="entry name" value="GGDEF_dom"/>
</dbReference>
<dbReference type="Gene3D" id="3.30.70.270">
    <property type="match status" value="1"/>
</dbReference>
<name>A0A1W6CU47_9RHOB</name>
<gene>
    <name evidence="2" type="ORF">B0A89_00645</name>
</gene>
<dbReference type="PROSITE" id="PS50887">
    <property type="entry name" value="GGDEF"/>
    <property type="match status" value="1"/>
</dbReference>
<dbReference type="PANTHER" id="PTHR46663:SF4">
    <property type="entry name" value="DIGUANYLATE CYCLASE DGCT-RELATED"/>
    <property type="match status" value="1"/>
</dbReference>
<dbReference type="InterPro" id="IPR029787">
    <property type="entry name" value="Nucleotide_cyclase"/>
</dbReference>
<dbReference type="AlphaFoldDB" id="A0A1W6CU47"/>